<dbReference type="InterPro" id="IPR016787">
    <property type="entry name" value="UCP021328"/>
</dbReference>
<dbReference type="EMBL" id="BKBQ01000005">
    <property type="protein sequence ID" value="GEQ53572.1"/>
    <property type="molecule type" value="Genomic_DNA"/>
</dbReference>
<reference evidence="3" key="1">
    <citation type="submission" date="2019-08" db="EMBL/GenBank/DDBJ databases">
        <authorList>
            <person name="Ishikawa M."/>
            <person name="Suzuki T."/>
            <person name="Matsutani M."/>
        </authorList>
    </citation>
    <scope>NUCLEOTIDE SEQUENCE</scope>
    <source>
        <strain evidence="3">7C1</strain>
        <strain evidence="2">8C4</strain>
    </source>
</reference>
<feature type="region of interest" description="Disordered" evidence="1">
    <location>
        <begin position="82"/>
        <end position="143"/>
    </location>
</feature>
<reference evidence="3" key="2">
    <citation type="journal article" date="2020" name="Int. Dairy J.">
        <title>Lactic acid bacterial diversity in Brie cheese focusing on salt concentration and pH of isolation medium and characterisation of halophilic and alkaliphilic lactic acid bacterial isolates.</title>
        <authorList>
            <person name="Unno R."/>
            <person name="Matsutani M."/>
            <person name="Suzuki T."/>
            <person name="Kodama K."/>
            <person name="Matsushita H."/>
            <person name="Yamasato K."/>
            <person name="Koizumi Y."/>
            <person name="Ishikawa M."/>
        </authorList>
    </citation>
    <scope>NUCLEOTIDE SEQUENCE</scope>
    <source>
        <strain evidence="3">7C1</strain>
        <strain evidence="2">8C4</strain>
    </source>
</reference>
<evidence type="ECO:0008006" key="6">
    <source>
        <dbReference type="Google" id="ProtNLM"/>
    </source>
</evidence>
<protein>
    <recommendedName>
        <fullName evidence="6">DUF2992 domain-containing protein</fullName>
    </recommendedName>
</protein>
<keyword evidence="5" id="KW-1185">Reference proteome</keyword>
<dbReference type="Pfam" id="PF11208">
    <property type="entry name" value="DUF2992"/>
    <property type="match status" value="1"/>
</dbReference>
<comment type="caution">
    <text evidence="3">The sequence shown here is derived from an EMBL/GenBank/DDBJ whole genome shotgun (WGS) entry which is preliminary data.</text>
</comment>
<evidence type="ECO:0000313" key="3">
    <source>
        <dbReference type="EMBL" id="GEQ53572.1"/>
    </source>
</evidence>
<evidence type="ECO:0000256" key="1">
    <source>
        <dbReference type="SAM" id="MobiDB-lite"/>
    </source>
</evidence>
<dbReference type="EMBL" id="BKBO01000005">
    <property type="protein sequence ID" value="GEQ48564.1"/>
    <property type="molecule type" value="Genomic_DNA"/>
</dbReference>
<feature type="compositionally biased region" description="Basic residues" evidence="1">
    <location>
        <begin position="82"/>
        <end position="92"/>
    </location>
</feature>
<accession>A0AAN4RJG6</accession>
<evidence type="ECO:0000313" key="2">
    <source>
        <dbReference type="EMBL" id="GEQ48564.1"/>
    </source>
</evidence>
<evidence type="ECO:0000313" key="4">
    <source>
        <dbReference type="Proteomes" id="UP000886597"/>
    </source>
</evidence>
<organism evidence="3 4">
    <name type="scientific">Tetragenococcus koreensis</name>
    <dbReference type="NCBI Taxonomy" id="290335"/>
    <lineage>
        <taxon>Bacteria</taxon>
        <taxon>Bacillati</taxon>
        <taxon>Bacillota</taxon>
        <taxon>Bacilli</taxon>
        <taxon>Lactobacillales</taxon>
        <taxon>Enterococcaceae</taxon>
        <taxon>Tetragenococcus</taxon>
    </lineage>
</organism>
<dbReference type="Proteomes" id="UP000886607">
    <property type="component" value="Unassembled WGS sequence"/>
</dbReference>
<gene>
    <name evidence="2" type="ORF">TK11N_04160</name>
    <name evidence="3" type="ORF">TK2N_04160</name>
</gene>
<dbReference type="AlphaFoldDB" id="A0AAN4RJG6"/>
<feature type="compositionally biased region" description="Basic residues" evidence="1">
    <location>
        <begin position="111"/>
        <end position="143"/>
    </location>
</feature>
<name>A0AAN4RJG6_9ENTE</name>
<dbReference type="Proteomes" id="UP000886597">
    <property type="component" value="Unassembled WGS sequence"/>
</dbReference>
<dbReference type="RefSeq" id="WP_202583511.1">
    <property type="nucleotide sequence ID" value="NZ_BKBO01000005.1"/>
</dbReference>
<proteinExistence type="predicted"/>
<dbReference type="PIRSF" id="PIRSF021328">
    <property type="entry name" value="UCP021328"/>
    <property type="match status" value="1"/>
</dbReference>
<sequence length="143" mass="17107">MKLTIYFDGSFWCGLVEYESIQGDYRASKYVFGPEPKDKEVEDFIYFTLQKLITRNDEKLNNHSVSIKADAVDKKINPKKMQRKINKEKRRSVVSTKAQLAMTESREQMKKARKKRSRIKKERLKKKKYELKQKKKMEKKKGH</sequence>
<evidence type="ECO:0000313" key="5">
    <source>
        <dbReference type="Proteomes" id="UP000886607"/>
    </source>
</evidence>